<reference evidence="1 2" key="1">
    <citation type="submission" date="2018-06" db="EMBL/GenBank/DDBJ databases">
        <title>Complete genome of Desulfovibrio marinus P48SEP.</title>
        <authorList>
            <person name="Crispim J.S."/>
            <person name="Vidigal P.M.P."/>
            <person name="Silva L.C.F."/>
            <person name="Araujo L.C."/>
            <person name="Laguardia C.N."/>
            <person name="Dias R.S."/>
            <person name="Sousa M.P."/>
            <person name="Paula S.O."/>
            <person name="Silva C."/>
        </authorList>
    </citation>
    <scope>NUCLEOTIDE SEQUENCE [LARGE SCALE GENOMIC DNA]</scope>
    <source>
        <strain evidence="1 2">P48SEP</strain>
    </source>
</reference>
<dbReference type="Proteomes" id="UP000434052">
    <property type="component" value="Unassembled WGS sequence"/>
</dbReference>
<feature type="non-terminal residue" evidence="1">
    <location>
        <position position="1"/>
    </location>
</feature>
<dbReference type="RefSeq" id="WP_167512687.1">
    <property type="nucleotide sequence ID" value="NZ_QMIF01000215.1"/>
</dbReference>
<evidence type="ECO:0000313" key="2">
    <source>
        <dbReference type="Proteomes" id="UP000434052"/>
    </source>
</evidence>
<sequence>LKDINAVSGIKRYRGMLPAKLAIFHDAGKVEERVDEECVEHIVITFSCVSELVMLKRTERGHDLIDELLPVYEAAAKEADLVEVCPEFEESQVVEVNRTHTSCLAKTQCILLSDVYHDSKIHSYGALMPSDILETDRPKDSSST</sequence>
<gene>
    <name evidence="1" type="ORF">DQK91_22825</name>
</gene>
<organism evidence="1 2">
    <name type="scientific">Oceanidesulfovibrio marinus</name>
    <dbReference type="NCBI Taxonomy" id="370038"/>
    <lineage>
        <taxon>Bacteria</taxon>
        <taxon>Pseudomonadati</taxon>
        <taxon>Thermodesulfobacteriota</taxon>
        <taxon>Desulfovibrionia</taxon>
        <taxon>Desulfovibrionales</taxon>
        <taxon>Desulfovibrionaceae</taxon>
        <taxon>Oceanidesulfovibrio</taxon>
    </lineage>
</organism>
<proteinExistence type="predicted"/>
<evidence type="ECO:0000313" key="1">
    <source>
        <dbReference type="EMBL" id="TVM26709.1"/>
    </source>
</evidence>
<dbReference type="AlphaFoldDB" id="A0A6P1Z941"/>
<protein>
    <submittedName>
        <fullName evidence="1">Uncharacterized protein</fullName>
    </submittedName>
</protein>
<name>A0A6P1Z941_9BACT</name>
<comment type="caution">
    <text evidence="1">The sequence shown here is derived from an EMBL/GenBank/DDBJ whole genome shotgun (WGS) entry which is preliminary data.</text>
</comment>
<accession>A0A6P1Z941</accession>
<dbReference type="EMBL" id="QMIF01000215">
    <property type="protein sequence ID" value="TVM26709.1"/>
    <property type="molecule type" value="Genomic_DNA"/>
</dbReference>